<feature type="region of interest" description="Phosphopantothenoylcysteine decarboxylase" evidence="3">
    <location>
        <begin position="1"/>
        <end position="189"/>
    </location>
</feature>
<feature type="domain" description="DNA/pantothenate metabolism flavoprotein C-terminal" evidence="6">
    <location>
        <begin position="185"/>
        <end position="393"/>
    </location>
</feature>
<evidence type="ECO:0000256" key="4">
    <source>
        <dbReference type="RuleBase" id="RU364078"/>
    </source>
</evidence>
<comment type="similarity">
    <text evidence="3 4">In the C-terminal section; belongs to the PPC synthetase family.</text>
</comment>
<dbReference type="EC" id="4.1.1.36" evidence="3"/>
<accession>A0ABT1NCK8</accession>
<evidence type="ECO:0000313" key="8">
    <source>
        <dbReference type="Proteomes" id="UP001651880"/>
    </source>
</evidence>
<feature type="domain" description="Flavoprotein" evidence="5">
    <location>
        <begin position="5"/>
        <end position="171"/>
    </location>
</feature>
<dbReference type="PANTHER" id="PTHR14359">
    <property type="entry name" value="HOMO-OLIGOMERIC FLAVIN CONTAINING CYS DECARBOXYLASE FAMILY"/>
    <property type="match status" value="1"/>
</dbReference>
<dbReference type="Gene3D" id="3.40.50.10300">
    <property type="entry name" value="CoaB-like"/>
    <property type="match status" value="1"/>
</dbReference>
<comment type="function">
    <text evidence="4">Catalyzes two steps in the biosynthesis of coenzyme A. In the first step cysteine is conjugated to 4'-phosphopantothenate to form 4-phosphopantothenoylcysteine, in the latter compound is decarboxylated to form 4'-phosphopantotheine.</text>
</comment>
<proteinExistence type="inferred from homology"/>
<dbReference type="NCBIfam" id="TIGR00521">
    <property type="entry name" value="coaBC_dfp"/>
    <property type="match status" value="1"/>
</dbReference>
<keyword evidence="3" id="KW-0460">Magnesium</keyword>
<comment type="pathway">
    <text evidence="3 4">Cofactor biosynthesis; coenzyme A biosynthesis; CoA from (R)-pantothenate: step 2/5.</text>
</comment>
<keyword evidence="2 3" id="KW-0456">Lyase</keyword>
<dbReference type="Pfam" id="PF04127">
    <property type="entry name" value="DFP"/>
    <property type="match status" value="1"/>
</dbReference>
<feature type="active site" description="Proton donor" evidence="3">
    <location>
        <position position="157"/>
    </location>
</feature>
<comment type="catalytic activity">
    <reaction evidence="3 4">
        <text>(R)-4'-phosphopantothenate + L-cysteine + CTP = N-[(R)-4-phosphopantothenoyl]-L-cysteine + CMP + diphosphate + H(+)</text>
        <dbReference type="Rhea" id="RHEA:19397"/>
        <dbReference type="ChEBI" id="CHEBI:10986"/>
        <dbReference type="ChEBI" id="CHEBI:15378"/>
        <dbReference type="ChEBI" id="CHEBI:33019"/>
        <dbReference type="ChEBI" id="CHEBI:35235"/>
        <dbReference type="ChEBI" id="CHEBI:37563"/>
        <dbReference type="ChEBI" id="CHEBI:59458"/>
        <dbReference type="ChEBI" id="CHEBI:60377"/>
        <dbReference type="EC" id="6.3.2.5"/>
    </reaction>
</comment>
<feature type="binding site" evidence="3">
    <location>
        <position position="340"/>
    </location>
    <ligand>
        <name>CTP</name>
        <dbReference type="ChEBI" id="CHEBI:37563"/>
    </ligand>
</feature>
<dbReference type="RefSeq" id="WP_255225574.1">
    <property type="nucleotide sequence ID" value="NZ_JAJEKE010000001.1"/>
</dbReference>
<dbReference type="InterPro" id="IPR005252">
    <property type="entry name" value="CoaBC"/>
</dbReference>
<keyword evidence="3 4" id="KW-0285">Flavoprotein</keyword>
<dbReference type="HAMAP" id="MF_02225">
    <property type="entry name" value="CoaBC"/>
    <property type="match status" value="1"/>
</dbReference>
<keyword evidence="3" id="KW-0479">Metal-binding</keyword>
<dbReference type="EMBL" id="JAJEKE010000001">
    <property type="protein sequence ID" value="MCQ1528066.1"/>
    <property type="molecule type" value="Genomic_DNA"/>
</dbReference>
<dbReference type="Gene3D" id="3.40.50.1950">
    <property type="entry name" value="Flavin prenyltransferase-like"/>
    <property type="match status" value="1"/>
</dbReference>
<dbReference type="EC" id="6.3.2.5" evidence="3"/>
<comment type="cofactor">
    <cofactor evidence="3">
        <name>Mg(2+)</name>
        <dbReference type="ChEBI" id="CHEBI:18420"/>
    </cofactor>
</comment>
<dbReference type="InterPro" id="IPR007085">
    <property type="entry name" value="DNA/pantothenate-metab_flavo_C"/>
</dbReference>
<comment type="caution">
    <text evidence="7">The sequence shown here is derived from an EMBL/GenBank/DDBJ whole genome shotgun (WGS) entry which is preliminary data.</text>
</comment>
<comment type="cofactor">
    <cofactor evidence="3">
        <name>FMN</name>
        <dbReference type="ChEBI" id="CHEBI:58210"/>
    </cofactor>
    <text evidence="3">Binds 1 FMN per subunit.</text>
</comment>
<comment type="function">
    <text evidence="3">Catalyzes two sequential steps in the biosynthesis of coenzyme A. In the first step cysteine is conjugated to 4'-phosphopantothenate to form 4-phosphopantothenoylcysteine. In the second step the latter compound is decarboxylated to form 4'-phosphopantotheine.</text>
</comment>
<evidence type="ECO:0000256" key="2">
    <source>
        <dbReference type="ARBA" id="ARBA00023239"/>
    </source>
</evidence>
<evidence type="ECO:0000259" key="6">
    <source>
        <dbReference type="Pfam" id="PF04127"/>
    </source>
</evidence>
<name>A0ABT1NCK8_9FIRM</name>
<keyword evidence="1 3" id="KW-0210">Decarboxylase</keyword>
<dbReference type="SUPFAM" id="SSF102645">
    <property type="entry name" value="CoaB-like"/>
    <property type="match status" value="1"/>
</dbReference>
<feature type="binding site" evidence="3">
    <location>
        <position position="336"/>
    </location>
    <ligand>
        <name>CTP</name>
        <dbReference type="ChEBI" id="CHEBI:37563"/>
    </ligand>
</feature>
<dbReference type="PANTHER" id="PTHR14359:SF6">
    <property type="entry name" value="PHOSPHOPANTOTHENOYLCYSTEINE DECARBOXYLASE"/>
    <property type="match status" value="1"/>
</dbReference>
<gene>
    <name evidence="3 7" type="primary">coaBC</name>
    <name evidence="7" type="ORF">LJD61_00675</name>
</gene>
<keyword evidence="8" id="KW-1185">Reference proteome</keyword>
<dbReference type="InterPro" id="IPR036551">
    <property type="entry name" value="Flavin_trans-like"/>
</dbReference>
<feature type="region of interest" description="Phosphopantothenate--cysteine ligase" evidence="3">
    <location>
        <begin position="190"/>
        <end position="403"/>
    </location>
</feature>
<comment type="pathway">
    <text evidence="3 4">Cofactor biosynthesis; coenzyme A biosynthesis; CoA from (R)-pantothenate: step 3/5.</text>
</comment>
<evidence type="ECO:0000256" key="1">
    <source>
        <dbReference type="ARBA" id="ARBA00022793"/>
    </source>
</evidence>
<protein>
    <recommendedName>
        <fullName evidence="3">Coenzyme A biosynthesis bifunctional protein CoaBC</fullName>
    </recommendedName>
    <alternativeName>
        <fullName evidence="3">DNA/pantothenate metabolism flavoprotein</fullName>
    </alternativeName>
    <alternativeName>
        <fullName evidence="3">Phosphopantothenoylcysteine synthetase/decarboxylase</fullName>
        <shortName evidence="3">PPCS-PPCDC</shortName>
    </alternativeName>
    <domain>
        <recommendedName>
            <fullName evidence="3">Phosphopantothenoylcysteine decarboxylase</fullName>
            <shortName evidence="3">PPC decarboxylase</shortName>
            <shortName evidence="3">PPC-DC</shortName>
            <ecNumber evidence="3">4.1.1.36</ecNumber>
        </recommendedName>
        <alternativeName>
            <fullName evidence="3">CoaC</fullName>
        </alternativeName>
    </domain>
    <domain>
        <recommendedName>
            <fullName evidence="3">Phosphopantothenate--cysteine ligase</fullName>
            <ecNumber evidence="3">6.3.2.5</ecNumber>
        </recommendedName>
        <alternativeName>
            <fullName evidence="3">CoaB</fullName>
        </alternativeName>
        <alternativeName>
            <fullName evidence="3">Phosphopantothenoylcysteine synthetase</fullName>
            <shortName evidence="3">PPC synthetase</shortName>
            <shortName evidence="3">PPC-S</shortName>
        </alternativeName>
    </domain>
</protein>
<feature type="binding site" evidence="3">
    <location>
        <position position="322"/>
    </location>
    <ligand>
        <name>CTP</name>
        <dbReference type="ChEBI" id="CHEBI:37563"/>
    </ligand>
</feature>
<dbReference type="GO" id="GO:0004632">
    <property type="term" value="F:phosphopantothenate--cysteine ligase activity"/>
    <property type="evidence" value="ECO:0007669"/>
    <property type="project" value="UniProtKB-EC"/>
</dbReference>
<evidence type="ECO:0000256" key="3">
    <source>
        <dbReference type="HAMAP-Rule" id="MF_02225"/>
    </source>
</evidence>
<dbReference type="GO" id="GO:0004633">
    <property type="term" value="F:phosphopantothenoylcysteine decarboxylase activity"/>
    <property type="evidence" value="ECO:0007669"/>
    <property type="project" value="UniProtKB-EC"/>
</dbReference>
<reference evidence="7 8" key="1">
    <citation type="submission" date="2021-10" db="EMBL/GenBank/DDBJ databases">
        <title>Lutispora strain m25 sp. nov., a thermophilic, non-spore-forming bacterium isolated from a lab-scale methanogenic bioreactor digesting anaerobic sludge.</title>
        <authorList>
            <person name="El Houari A."/>
            <person name="Mcdonald J."/>
        </authorList>
    </citation>
    <scope>NUCLEOTIDE SEQUENCE [LARGE SCALE GENOMIC DNA]</scope>
    <source>
        <strain evidence="8">m25</strain>
    </source>
</reference>
<dbReference type="SUPFAM" id="SSF52507">
    <property type="entry name" value="Homo-oligomeric flavin-containing Cys decarboxylases, HFCD"/>
    <property type="match status" value="1"/>
</dbReference>
<feature type="binding site" evidence="3">
    <location>
        <begin position="304"/>
        <end position="307"/>
    </location>
    <ligand>
        <name>CTP</name>
        <dbReference type="ChEBI" id="CHEBI:37563"/>
    </ligand>
</feature>
<evidence type="ECO:0000313" key="7">
    <source>
        <dbReference type="EMBL" id="MCQ1528066.1"/>
    </source>
</evidence>
<dbReference type="InterPro" id="IPR003382">
    <property type="entry name" value="Flavoprotein"/>
</dbReference>
<comment type="catalytic activity">
    <reaction evidence="3 4">
        <text>N-[(R)-4-phosphopantothenoyl]-L-cysteine + H(+) = (R)-4'-phosphopantetheine + CO2</text>
        <dbReference type="Rhea" id="RHEA:16793"/>
        <dbReference type="ChEBI" id="CHEBI:15378"/>
        <dbReference type="ChEBI" id="CHEBI:16526"/>
        <dbReference type="ChEBI" id="CHEBI:59458"/>
        <dbReference type="ChEBI" id="CHEBI:61723"/>
        <dbReference type="EC" id="4.1.1.36"/>
    </reaction>
</comment>
<comment type="caution">
    <text evidence="3">Lacks conserved residue(s) required for the propagation of feature annotation.</text>
</comment>
<feature type="binding site" evidence="3">
    <location>
        <position position="278"/>
    </location>
    <ligand>
        <name>CTP</name>
        <dbReference type="ChEBI" id="CHEBI:37563"/>
    </ligand>
</feature>
<comment type="similarity">
    <text evidence="3 4">In the N-terminal section; belongs to the HFCD (homo-oligomeric flavin containing Cys decarboxylase) superfamily.</text>
</comment>
<feature type="binding site" evidence="3">
    <location>
        <position position="288"/>
    </location>
    <ligand>
        <name>CTP</name>
        <dbReference type="ChEBI" id="CHEBI:37563"/>
    </ligand>
</feature>
<organism evidence="7 8">
    <name type="scientific">Lutispora saccharofermentans</name>
    <dbReference type="NCBI Taxonomy" id="3024236"/>
    <lineage>
        <taxon>Bacteria</taxon>
        <taxon>Bacillati</taxon>
        <taxon>Bacillota</taxon>
        <taxon>Clostridia</taxon>
        <taxon>Lutisporales</taxon>
        <taxon>Lutisporaceae</taxon>
        <taxon>Lutispora</taxon>
    </lineage>
</organism>
<dbReference type="Pfam" id="PF02441">
    <property type="entry name" value="Flavoprotein"/>
    <property type="match status" value="1"/>
</dbReference>
<keyword evidence="3 4" id="KW-0436">Ligase</keyword>
<dbReference type="InterPro" id="IPR035929">
    <property type="entry name" value="CoaB-like_sf"/>
</dbReference>
<keyword evidence="3 4" id="KW-0288">FMN</keyword>
<keyword evidence="3" id="KW-0511">Multifunctional enzyme</keyword>
<dbReference type="Proteomes" id="UP001651880">
    <property type="component" value="Unassembled WGS sequence"/>
</dbReference>
<sequence length="403" mass="44195">MLESKNIVLGVTGGIAAYKSCDLVSRLVKAGANVDVIMTENAINFISPLTFQALSSNQVIVDMFKEPKYWEIQHISLAKKADVVVIAPATANIIGKIANGIADDMLTTTAMATTAPLVFAPAMNSNMYENKILQSNIDRLRELGYHFIEPGEGRLACGDIGKGKMAEPYDIELCINEILNKKKDLQDKTIIITAGPTREPIDPVRFISNHSTGKMGYAIAEKAAERGAKVYLISGPTALKAPKGVRLISVNSAKDMQRRIMEHFDEAQIIIKSAAVADYAPAVAHDQKIKKKDENLTIELVKNPDILYELGKIKGDKILVGFAMETQNLIENAKEKVLKKNLDFIVANDLFTEGAGFATDTNIVKIIDRGGNIESVPKMSKHQLADLILDRVMYLQQLGEVNR</sequence>
<evidence type="ECO:0000259" key="5">
    <source>
        <dbReference type="Pfam" id="PF02441"/>
    </source>
</evidence>